<comment type="similarity">
    <text evidence="2 11">Belongs to the peptidase A1 family.</text>
</comment>
<keyword evidence="3" id="KW-1003">Cell membrane</keyword>
<reference evidence="13" key="1">
    <citation type="submission" date="2022-11" db="EMBL/GenBank/DDBJ databases">
        <title>Genome Sequence of Cubamyces cubensis.</title>
        <authorList>
            <person name="Buettner E."/>
        </authorList>
    </citation>
    <scope>NUCLEOTIDE SEQUENCE</scope>
    <source>
        <strain evidence="13">MPL-01</strain>
    </source>
</reference>
<dbReference type="Pfam" id="PF00026">
    <property type="entry name" value="Asp"/>
    <property type="match status" value="1"/>
</dbReference>
<evidence type="ECO:0000256" key="2">
    <source>
        <dbReference type="ARBA" id="ARBA00007447"/>
    </source>
</evidence>
<dbReference type="InterPro" id="IPR034164">
    <property type="entry name" value="Pepsin-like_dom"/>
</dbReference>
<dbReference type="AlphaFoldDB" id="A0AAD7X4A6"/>
<evidence type="ECO:0000256" key="7">
    <source>
        <dbReference type="ARBA" id="ARBA00023136"/>
    </source>
</evidence>
<dbReference type="CDD" id="cd05471">
    <property type="entry name" value="pepsin_like"/>
    <property type="match status" value="1"/>
</dbReference>
<protein>
    <recommendedName>
        <fullName evidence="12">Peptidase A1 domain-containing protein</fullName>
    </recommendedName>
</protein>
<evidence type="ECO:0000256" key="9">
    <source>
        <dbReference type="ARBA" id="ARBA00023288"/>
    </source>
</evidence>
<dbReference type="GO" id="GO:0005886">
    <property type="term" value="C:plasma membrane"/>
    <property type="evidence" value="ECO:0007669"/>
    <property type="project" value="UniProtKB-SubCell"/>
</dbReference>
<dbReference type="FunFam" id="2.40.70.10:FF:000060">
    <property type="entry name" value="Aspartic-type endopeptidase ctsD"/>
    <property type="match status" value="1"/>
</dbReference>
<dbReference type="GO" id="GO:0006508">
    <property type="term" value="P:proteolysis"/>
    <property type="evidence" value="ECO:0007669"/>
    <property type="project" value="UniProtKB-KW"/>
</dbReference>
<dbReference type="GO" id="GO:0004190">
    <property type="term" value="F:aspartic-type endopeptidase activity"/>
    <property type="evidence" value="ECO:0007669"/>
    <property type="project" value="UniProtKB-KW"/>
</dbReference>
<dbReference type="EMBL" id="JAPEVG010001042">
    <property type="protein sequence ID" value="KAJ8454144.1"/>
    <property type="molecule type" value="Genomic_DNA"/>
</dbReference>
<evidence type="ECO:0000256" key="5">
    <source>
        <dbReference type="ARBA" id="ARBA00022750"/>
    </source>
</evidence>
<feature type="domain" description="Peptidase A1" evidence="12">
    <location>
        <begin position="1"/>
        <end position="206"/>
    </location>
</feature>
<dbReference type="Gene3D" id="2.40.70.10">
    <property type="entry name" value="Acid Proteases"/>
    <property type="match status" value="1"/>
</dbReference>
<dbReference type="InterPro" id="IPR021109">
    <property type="entry name" value="Peptidase_aspartic_dom_sf"/>
</dbReference>
<dbReference type="PANTHER" id="PTHR47966:SF75">
    <property type="entry name" value="ENDOPEPTIDASE (CTSD), PUTATIVE (AFU_ORTHOLOGUE AFUA_4G07040)-RELATED"/>
    <property type="match status" value="1"/>
</dbReference>
<evidence type="ECO:0000256" key="8">
    <source>
        <dbReference type="ARBA" id="ARBA00023180"/>
    </source>
</evidence>
<gene>
    <name evidence="13" type="ORF">ONZ51_g13200</name>
</gene>
<keyword evidence="6 11" id="KW-0378">Hydrolase</keyword>
<keyword evidence="14" id="KW-1185">Reference proteome</keyword>
<dbReference type="InterPro" id="IPR033121">
    <property type="entry name" value="PEPTIDASE_A1"/>
</dbReference>
<evidence type="ECO:0000256" key="11">
    <source>
        <dbReference type="RuleBase" id="RU000454"/>
    </source>
</evidence>
<keyword evidence="7" id="KW-0472">Membrane</keyword>
<sequence>MGLAQSTLSEQGVPTPVEALASAGLIDEAITSYKISRLADDKNDGEITFGGLDDTKFDPSTLVTFDNAATNGFWEGAMDSVSVDGQDLGLQGRTAILDTGTTLIVAPDADAQAVHAAIPGAQSDGQGGFTIPCNTNASVALTFAGQAFAIDTRDLIFAQADNTGENCVSGISSGEIDGDTTWLVGDVFLKNAYFSTDVTKNTISLAKLV</sequence>
<dbReference type="PROSITE" id="PS51767">
    <property type="entry name" value="PEPTIDASE_A1"/>
    <property type="match status" value="1"/>
</dbReference>
<evidence type="ECO:0000256" key="1">
    <source>
        <dbReference type="ARBA" id="ARBA00004236"/>
    </source>
</evidence>
<proteinExistence type="inferred from homology"/>
<name>A0AAD7X4A6_9APHY</name>
<keyword evidence="5 11" id="KW-0064">Aspartyl protease</keyword>
<dbReference type="PRINTS" id="PR00792">
    <property type="entry name" value="PEPSIN"/>
</dbReference>
<keyword evidence="4 11" id="KW-0645">Protease</keyword>
<dbReference type="PANTHER" id="PTHR47966">
    <property type="entry name" value="BETA-SITE APP-CLEAVING ENZYME, ISOFORM A-RELATED"/>
    <property type="match status" value="1"/>
</dbReference>
<accession>A0AAD7X4A6</accession>
<evidence type="ECO:0000256" key="6">
    <source>
        <dbReference type="ARBA" id="ARBA00022801"/>
    </source>
</evidence>
<evidence type="ECO:0000313" key="13">
    <source>
        <dbReference type="EMBL" id="KAJ8454144.1"/>
    </source>
</evidence>
<comment type="caution">
    <text evidence="13">The sequence shown here is derived from an EMBL/GenBank/DDBJ whole genome shotgun (WGS) entry which is preliminary data.</text>
</comment>
<dbReference type="Proteomes" id="UP001215151">
    <property type="component" value="Unassembled WGS sequence"/>
</dbReference>
<keyword evidence="8" id="KW-0325">Glycoprotein</keyword>
<evidence type="ECO:0000256" key="3">
    <source>
        <dbReference type="ARBA" id="ARBA00022475"/>
    </source>
</evidence>
<dbReference type="InterPro" id="IPR001461">
    <property type="entry name" value="Aspartic_peptidase_A1"/>
</dbReference>
<keyword evidence="10" id="KW-1015">Disulfide bond</keyword>
<comment type="subcellular location">
    <subcellularLocation>
        <location evidence="1">Cell membrane</location>
    </subcellularLocation>
</comment>
<evidence type="ECO:0000313" key="14">
    <source>
        <dbReference type="Proteomes" id="UP001215151"/>
    </source>
</evidence>
<dbReference type="SUPFAM" id="SSF50630">
    <property type="entry name" value="Acid proteases"/>
    <property type="match status" value="1"/>
</dbReference>
<feature type="disulfide bond" evidence="10">
    <location>
        <begin position="133"/>
        <end position="167"/>
    </location>
</feature>
<evidence type="ECO:0000259" key="12">
    <source>
        <dbReference type="PROSITE" id="PS51767"/>
    </source>
</evidence>
<organism evidence="13 14">
    <name type="scientific">Trametes cubensis</name>
    <dbReference type="NCBI Taxonomy" id="1111947"/>
    <lineage>
        <taxon>Eukaryota</taxon>
        <taxon>Fungi</taxon>
        <taxon>Dikarya</taxon>
        <taxon>Basidiomycota</taxon>
        <taxon>Agaricomycotina</taxon>
        <taxon>Agaricomycetes</taxon>
        <taxon>Polyporales</taxon>
        <taxon>Polyporaceae</taxon>
        <taxon>Trametes</taxon>
    </lineage>
</organism>
<evidence type="ECO:0000256" key="4">
    <source>
        <dbReference type="ARBA" id="ARBA00022670"/>
    </source>
</evidence>
<evidence type="ECO:0000256" key="10">
    <source>
        <dbReference type="PIRSR" id="PIRSR601461-2"/>
    </source>
</evidence>
<dbReference type="InterPro" id="IPR001969">
    <property type="entry name" value="Aspartic_peptidase_AS"/>
</dbReference>
<keyword evidence="9" id="KW-0449">Lipoprotein</keyword>
<dbReference type="PROSITE" id="PS00141">
    <property type="entry name" value="ASP_PROTEASE"/>
    <property type="match status" value="1"/>
</dbReference>